<sequence>MILGEQLVSLPYSRLGKANNPPLLGMIEVQLKLSEPTPPLLVGGKCDEGAGSLGFLEQPLPPWTAIAADGGVVGCGSNGWRALKVLRGLVIILILLKIVREHGFLVQSPEYCEQHSRGVVLDSVDEEAEAKEEAEVEVEVETGAEAEEEEEGVAEWKAEVEVGT</sequence>
<name>A0A2N9GAL8_FAGSY</name>
<protein>
    <submittedName>
        <fullName evidence="2">Uncharacterized protein</fullName>
    </submittedName>
</protein>
<organism evidence="2">
    <name type="scientific">Fagus sylvatica</name>
    <name type="common">Beechnut</name>
    <dbReference type="NCBI Taxonomy" id="28930"/>
    <lineage>
        <taxon>Eukaryota</taxon>
        <taxon>Viridiplantae</taxon>
        <taxon>Streptophyta</taxon>
        <taxon>Embryophyta</taxon>
        <taxon>Tracheophyta</taxon>
        <taxon>Spermatophyta</taxon>
        <taxon>Magnoliopsida</taxon>
        <taxon>eudicotyledons</taxon>
        <taxon>Gunneridae</taxon>
        <taxon>Pentapetalae</taxon>
        <taxon>rosids</taxon>
        <taxon>fabids</taxon>
        <taxon>Fagales</taxon>
        <taxon>Fagaceae</taxon>
        <taxon>Fagus</taxon>
    </lineage>
</organism>
<feature type="compositionally biased region" description="Basic and acidic residues" evidence="1">
    <location>
        <begin position="154"/>
        <end position="164"/>
    </location>
</feature>
<dbReference type="AlphaFoldDB" id="A0A2N9GAL8"/>
<dbReference type="EMBL" id="OIVN01001672">
    <property type="protein sequence ID" value="SPC96500.1"/>
    <property type="molecule type" value="Genomic_DNA"/>
</dbReference>
<gene>
    <name evidence="2" type="ORF">FSB_LOCUS24382</name>
</gene>
<reference evidence="2" key="1">
    <citation type="submission" date="2018-02" db="EMBL/GenBank/DDBJ databases">
        <authorList>
            <person name="Cohen D.B."/>
            <person name="Kent A.D."/>
        </authorList>
    </citation>
    <scope>NUCLEOTIDE SEQUENCE</scope>
</reference>
<evidence type="ECO:0000256" key="1">
    <source>
        <dbReference type="SAM" id="MobiDB-lite"/>
    </source>
</evidence>
<proteinExistence type="predicted"/>
<evidence type="ECO:0000313" key="2">
    <source>
        <dbReference type="EMBL" id="SPC96500.1"/>
    </source>
</evidence>
<accession>A0A2N9GAL8</accession>
<feature type="region of interest" description="Disordered" evidence="1">
    <location>
        <begin position="130"/>
        <end position="164"/>
    </location>
</feature>
<feature type="compositionally biased region" description="Acidic residues" evidence="1">
    <location>
        <begin position="130"/>
        <end position="153"/>
    </location>
</feature>